<proteinExistence type="predicted"/>
<accession>A0A127FD99</accession>
<gene>
    <name evidence="2" type="ORF">ACG33_11380</name>
</gene>
<protein>
    <recommendedName>
        <fullName evidence="1">Pyridoxamine 5'-phosphate oxidase N-terminal domain-containing protein</fullName>
    </recommendedName>
</protein>
<dbReference type="Pfam" id="PF01243">
    <property type="entry name" value="PNPOx_N"/>
    <property type="match status" value="1"/>
</dbReference>
<organism evidence="2 3">
    <name type="scientific">Steroidobacter denitrificans</name>
    <dbReference type="NCBI Taxonomy" id="465721"/>
    <lineage>
        <taxon>Bacteria</taxon>
        <taxon>Pseudomonadati</taxon>
        <taxon>Pseudomonadota</taxon>
        <taxon>Gammaproteobacteria</taxon>
        <taxon>Steroidobacterales</taxon>
        <taxon>Steroidobacteraceae</taxon>
        <taxon>Steroidobacter</taxon>
    </lineage>
</organism>
<dbReference type="InterPro" id="IPR012349">
    <property type="entry name" value="Split_barrel_FMN-bd"/>
</dbReference>
<sequence>MDERKRVLDYLQTHRVMVVATAGEEGVAAAAVFYVNHGLNFYFVSAPHTRHCRNMLADPRVAITIHEDYIDWSSIKGVQMNAIGRELAGSESEAAQHLYVAKFPEVFTSSAASSEIGPSLLKARWYELAVNKLRFIDNARSFGYREEWSRAQLTATRVS</sequence>
<evidence type="ECO:0000313" key="2">
    <source>
        <dbReference type="EMBL" id="AMN47690.1"/>
    </source>
</evidence>
<evidence type="ECO:0000313" key="3">
    <source>
        <dbReference type="Proteomes" id="UP000070250"/>
    </source>
</evidence>
<feature type="domain" description="Pyridoxamine 5'-phosphate oxidase N-terminal" evidence="1">
    <location>
        <begin position="6"/>
        <end position="135"/>
    </location>
</feature>
<dbReference type="AlphaFoldDB" id="A0A127FD99"/>
<dbReference type="KEGG" id="sdf:ACG33_11380"/>
<dbReference type="OrthoDB" id="8447155at2"/>
<dbReference type="InterPro" id="IPR011576">
    <property type="entry name" value="Pyridox_Oxase_N"/>
</dbReference>
<keyword evidence="3" id="KW-1185">Reference proteome</keyword>
<name>A0A127FD99_STEDE</name>
<dbReference type="Proteomes" id="UP000070250">
    <property type="component" value="Chromosome"/>
</dbReference>
<dbReference type="SUPFAM" id="SSF50475">
    <property type="entry name" value="FMN-binding split barrel"/>
    <property type="match status" value="1"/>
</dbReference>
<dbReference type="EMBL" id="CP011971">
    <property type="protein sequence ID" value="AMN47690.1"/>
    <property type="molecule type" value="Genomic_DNA"/>
</dbReference>
<reference evidence="2 3" key="1">
    <citation type="submission" date="2015-06" db="EMBL/GenBank/DDBJ databases">
        <title>A Comprehensive Approach to Explore the Metabolic and Phylogenetic Diversity of Bacterial Steroid Degradation in the Environment: Testosterone as an Example.</title>
        <authorList>
            <person name="Yang F.-C."/>
            <person name="Chen Y.-L."/>
            <person name="Yu C.-P."/>
            <person name="Tang S.-L."/>
            <person name="Wang P.-H."/>
            <person name="Ismail W."/>
            <person name="Wang C.-H."/>
            <person name="Yang C.-Y."/>
            <person name="Chiang Y.-R."/>
        </authorList>
    </citation>
    <scope>NUCLEOTIDE SEQUENCE [LARGE SCALE GENOMIC DNA]</scope>
    <source>
        <strain evidence="2 3">DSM 18526</strain>
    </source>
</reference>
<evidence type="ECO:0000259" key="1">
    <source>
        <dbReference type="Pfam" id="PF01243"/>
    </source>
</evidence>
<dbReference type="Gene3D" id="2.30.110.10">
    <property type="entry name" value="Electron Transport, Fmn-binding Protein, Chain A"/>
    <property type="match status" value="1"/>
</dbReference>
<dbReference type="STRING" id="465721.ACG33_11380"/>
<dbReference type="RefSeq" id="WP_066921293.1">
    <property type="nucleotide sequence ID" value="NZ_CP011971.1"/>
</dbReference>